<dbReference type="Pfam" id="PF00096">
    <property type="entry name" value="zf-C2H2"/>
    <property type="match status" value="2"/>
</dbReference>
<evidence type="ECO:0000256" key="4">
    <source>
        <dbReference type="ARBA" id="ARBA00022771"/>
    </source>
</evidence>
<sequence>MNIDLRKLCRICFVDNADVDITDHKVITAGQTNDADIEEEHTICEIMQAMFHNMTLDLTSELPMICNACLEECLVHYAYFSKLTIANRQLRQLYNEAQVELIEQREQVLEEEDEEEEYQEQEYEQSDQLTTQPIITDPPRPSQRLANDDSLIVSEFLPATELDEQEQAVLDQSLMRFPSYELRTVDYAAVELKHDNLDEYNETNRWLNSEPSGSSQAIYKCKYCPLAYASQQFLKTHVRRSHVCKYCTTAFAKVNDLNAHIRDKHANSHQCVVCQNSFSTSSNLRAHLKRMHGVQLPAQVALLDYRPAPTTQQRRIPSTDDE</sequence>
<evidence type="ECO:0000256" key="5">
    <source>
        <dbReference type="ARBA" id="ARBA00022833"/>
    </source>
</evidence>
<dbReference type="GO" id="GO:0000978">
    <property type="term" value="F:RNA polymerase II cis-regulatory region sequence-specific DNA binding"/>
    <property type="evidence" value="ECO:0007669"/>
    <property type="project" value="TreeGrafter"/>
</dbReference>
<dbReference type="PANTHER" id="PTHR10032:SF271">
    <property type="entry name" value="RH12261P-RELATED"/>
    <property type="match status" value="1"/>
</dbReference>
<evidence type="ECO:0000256" key="3">
    <source>
        <dbReference type="ARBA" id="ARBA00022737"/>
    </source>
</evidence>
<keyword evidence="6" id="KW-0539">Nucleus</keyword>
<dbReference type="GO" id="GO:0000981">
    <property type="term" value="F:DNA-binding transcription factor activity, RNA polymerase II-specific"/>
    <property type="evidence" value="ECO:0007669"/>
    <property type="project" value="TreeGrafter"/>
</dbReference>
<dbReference type="GO" id="GO:0009913">
    <property type="term" value="P:epidermal cell differentiation"/>
    <property type="evidence" value="ECO:0007669"/>
    <property type="project" value="TreeGrafter"/>
</dbReference>
<protein>
    <recommendedName>
        <fullName evidence="9">C2H2-type domain-containing protein</fullName>
    </recommendedName>
</protein>
<dbReference type="InterPro" id="IPR036236">
    <property type="entry name" value="Znf_C2H2_sf"/>
</dbReference>
<dbReference type="InterPro" id="IPR013087">
    <property type="entry name" value="Znf_C2H2_type"/>
</dbReference>
<dbReference type="Gene3D" id="3.30.160.60">
    <property type="entry name" value="Classic Zinc Finger"/>
    <property type="match status" value="2"/>
</dbReference>
<proteinExistence type="predicted"/>
<feature type="compositionally biased region" description="Acidic residues" evidence="8">
    <location>
        <begin position="109"/>
        <end position="125"/>
    </location>
</feature>
<dbReference type="Proteomes" id="UP001200034">
    <property type="component" value="Unassembled WGS sequence"/>
</dbReference>
<keyword evidence="2" id="KW-0479">Metal-binding</keyword>
<evidence type="ECO:0000313" key="11">
    <source>
        <dbReference type="Proteomes" id="UP001200034"/>
    </source>
</evidence>
<dbReference type="SMART" id="SM00868">
    <property type="entry name" value="zf-AD"/>
    <property type="match status" value="1"/>
</dbReference>
<organism evidence="10 11">
    <name type="scientific">Drosophila rubida</name>
    <dbReference type="NCBI Taxonomy" id="30044"/>
    <lineage>
        <taxon>Eukaryota</taxon>
        <taxon>Metazoa</taxon>
        <taxon>Ecdysozoa</taxon>
        <taxon>Arthropoda</taxon>
        <taxon>Hexapoda</taxon>
        <taxon>Insecta</taxon>
        <taxon>Pterygota</taxon>
        <taxon>Neoptera</taxon>
        <taxon>Endopterygota</taxon>
        <taxon>Diptera</taxon>
        <taxon>Brachycera</taxon>
        <taxon>Muscomorpha</taxon>
        <taxon>Ephydroidea</taxon>
        <taxon>Drosophilidae</taxon>
        <taxon>Drosophila</taxon>
    </lineage>
</organism>
<dbReference type="SUPFAM" id="SSF57667">
    <property type="entry name" value="beta-beta-alpha zinc fingers"/>
    <property type="match status" value="1"/>
</dbReference>
<dbReference type="AlphaFoldDB" id="A0AAD4K5L9"/>
<feature type="region of interest" description="Disordered" evidence="8">
    <location>
        <begin position="107"/>
        <end position="143"/>
    </location>
</feature>
<evidence type="ECO:0000256" key="1">
    <source>
        <dbReference type="ARBA" id="ARBA00004123"/>
    </source>
</evidence>
<dbReference type="PROSITE" id="PS00028">
    <property type="entry name" value="ZINC_FINGER_C2H2_1"/>
    <property type="match status" value="3"/>
</dbReference>
<evidence type="ECO:0000256" key="2">
    <source>
        <dbReference type="ARBA" id="ARBA00022723"/>
    </source>
</evidence>
<evidence type="ECO:0000256" key="8">
    <source>
        <dbReference type="SAM" id="MobiDB-lite"/>
    </source>
</evidence>
<evidence type="ECO:0000259" key="9">
    <source>
        <dbReference type="PROSITE" id="PS50157"/>
    </source>
</evidence>
<feature type="domain" description="C2H2-type" evidence="9">
    <location>
        <begin position="219"/>
        <end position="242"/>
    </location>
</feature>
<dbReference type="SMART" id="SM00355">
    <property type="entry name" value="ZnF_C2H2"/>
    <property type="match status" value="3"/>
</dbReference>
<evidence type="ECO:0000256" key="7">
    <source>
        <dbReference type="PROSITE-ProRule" id="PRU00042"/>
    </source>
</evidence>
<reference evidence="10" key="1">
    <citation type="journal article" date="2021" name="Mol. Ecol. Resour.">
        <title>Phylogenomic analyses of the genus Drosophila reveals genomic signals of climate adaptation.</title>
        <authorList>
            <person name="Li F."/>
            <person name="Rane R.V."/>
            <person name="Luria V."/>
            <person name="Xiong Z."/>
            <person name="Chen J."/>
            <person name="Li Z."/>
            <person name="Catullo R.A."/>
            <person name="Griffin P.C."/>
            <person name="Schiffer M."/>
            <person name="Pearce S."/>
            <person name="Lee S.F."/>
            <person name="McElroy K."/>
            <person name="Stocker A."/>
            <person name="Shirriffs J."/>
            <person name="Cockerell F."/>
            <person name="Coppin C."/>
            <person name="Sgro C.M."/>
            <person name="Karger A."/>
            <person name="Cain J.W."/>
            <person name="Weber J.A."/>
            <person name="Santpere G."/>
            <person name="Kirschner M.W."/>
            <person name="Hoffmann A.A."/>
            <person name="Oakeshott J.G."/>
            <person name="Zhang G."/>
        </authorList>
    </citation>
    <scope>NUCLEOTIDE SEQUENCE</scope>
    <source>
        <strain evidence="10">BGI-SZ-2011g</strain>
    </source>
</reference>
<accession>A0AAD4K5L9</accession>
<dbReference type="GO" id="GO:0008270">
    <property type="term" value="F:zinc ion binding"/>
    <property type="evidence" value="ECO:0007669"/>
    <property type="project" value="UniProtKB-KW"/>
</dbReference>
<evidence type="ECO:0000256" key="6">
    <source>
        <dbReference type="ARBA" id="ARBA00023242"/>
    </source>
</evidence>
<comment type="caution">
    <text evidence="10">The sequence shown here is derived from an EMBL/GenBank/DDBJ whole genome shotgun (WGS) entry which is preliminary data.</text>
</comment>
<dbReference type="InterPro" id="IPR012934">
    <property type="entry name" value="Znf_AD"/>
</dbReference>
<feature type="domain" description="C2H2-type" evidence="9">
    <location>
        <begin position="242"/>
        <end position="270"/>
    </location>
</feature>
<gene>
    <name evidence="10" type="ORF">KR093_000269</name>
</gene>
<keyword evidence="3" id="KW-0677">Repeat</keyword>
<name>A0AAD4K5L9_9MUSC</name>
<evidence type="ECO:0000313" key="10">
    <source>
        <dbReference type="EMBL" id="KAH8376611.1"/>
    </source>
</evidence>
<dbReference type="PROSITE" id="PS50157">
    <property type="entry name" value="ZINC_FINGER_C2H2_2"/>
    <property type="match status" value="3"/>
</dbReference>
<comment type="subcellular location">
    <subcellularLocation>
        <location evidence="1">Nucleus</location>
    </subcellularLocation>
</comment>
<dbReference type="PANTHER" id="PTHR10032">
    <property type="entry name" value="ZINC FINGER PROTEIN WITH KRAB AND SCAN DOMAINS"/>
    <property type="match status" value="1"/>
</dbReference>
<keyword evidence="11" id="KW-1185">Reference proteome</keyword>
<dbReference type="InterPro" id="IPR027756">
    <property type="entry name" value="Ovo-like"/>
</dbReference>
<keyword evidence="4 7" id="KW-0863">Zinc-finger</keyword>
<dbReference type="GO" id="GO:0005634">
    <property type="term" value="C:nucleus"/>
    <property type="evidence" value="ECO:0007669"/>
    <property type="project" value="UniProtKB-SubCell"/>
</dbReference>
<dbReference type="EMBL" id="JAJJHW010001127">
    <property type="protein sequence ID" value="KAH8376611.1"/>
    <property type="molecule type" value="Genomic_DNA"/>
</dbReference>
<feature type="domain" description="C2H2-type" evidence="9">
    <location>
        <begin position="269"/>
        <end position="297"/>
    </location>
</feature>
<keyword evidence="5" id="KW-0862">Zinc</keyword>